<evidence type="ECO:0000313" key="2">
    <source>
        <dbReference type="Proteomes" id="UP001141253"/>
    </source>
</evidence>
<keyword evidence="2" id="KW-1185">Reference proteome</keyword>
<feature type="non-terminal residue" evidence="1">
    <location>
        <position position="22"/>
    </location>
</feature>
<gene>
    <name evidence="1" type="ORF">OIU77_023740</name>
</gene>
<evidence type="ECO:0000313" key="1">
    <source>
        <dbReference type="EMBL" id="KAJ6394590.1"/>
    </source>
</evidence>
<proteinExistence type="predicted"/>
<reference evidence="1" key="2">
    <citation type="journal article" date="2023" name="Int. J. Mol. Sci.">
        <title>De Novo Assembly and Annotation of 11 Diverse Shrub Willow (Salix) Genomes Reveals Novel Gene Organization in Sex-Linked Regions.</title>
        <authorList>
            <person name="Hyden B."/>
            <person name="Feng K."/>
            <person name="Yates T.B."/>
            <person name="Jawdy S."/>
            <person name="Cereghino C."/>
            <person name="Smart L.B."/>
            <person name="Muchero W."/>
        </authorList>
    </citation>
    <scope>NUCLEOTIDE SEQUENCE</scope>
    <source>
        <tissue evidence="1">Shoot tip</tissue>
    </source>
</reference>
<organism evidence="1 2">
    <name type="scientific">Salix suchowensis</name>
    <dbReference type="NCBI Taxonomy" id="1278906"/>
    <lineage>
        <taxon>Eukaryota</taxon>
        <taxon>Viridiplantae</taxon>
        <taxon>Streptophyta</taxon>
        <taxon>Embryophyta</taxon>
        <taxon>Tracheophyta</taxon>
        <taxon>Spermatophyta</taxon>
        <taxon>Magnoliopsida</taxon>
        <taxon>eudicotyledons</taxon>
        <taxon>Gunneridae</taxon>
        <taxon>Pentapetalae</taxon>
        <taxon>rosids</taxon>
        <taxon>fabids</taxon>
        <taxon>Malpighiales</taxon>
        <taxon>Salicaceae</taxon>
        <taxon>Saliceae</taxon>
        <taxon>Salix</taxon>
    </lineage>
</organism>
<dbReference type="EMBL" id="JAPFFI010000005">
    <property type="protein sequence ID" value="KAJ6394590.1"/>
    <property type="molecule type" value="Genomic_DNA"/>
</dbReference>
<comment type="caution">
    <text evidence="1">The sequence shown here is derived from an EMBL/GenBank/DDBJ whole genome shotgun (WGS) entry which is preliminary data.</text>
</comment>
<dbReference type="Proteomes" id="UP001141253">
    <property type="component" value="Chromosome 1"/>
</dbReference>
<sequence>METVQRDITQSMRGILIDWLVE</sequence>
<name>A0ABQ9C6Y0_9ROSI</name>
<reference evidence="1" key="1">
    <citation type="submission" date="2022-10" db="EMBL/GenBank/DDBJ databases">
        <authorList>
            <person name="Hyden B.L."/>
            <person name="Feng K."/>
            <person name="Yates T."/>
            <person name="Jawdy S."/>
            <person name="Smart L.B."/>
            <person name="Muchero W."/>
        </authorList>
    </citation>
    <scope>NUCLEOTIDE SEQUENCE</scope>
    <source>
        <tissue evidence="1">Shoot tip</tissue>
    </source>
</reference>
<protein>
    <submittedName>
        <fullName evidence="1">Uncharacterized protein</fullName>
    </submittedName>
</protein>
<accession>A0ABQ9C6Y0</accession>